<dbReference type="EMBL" id="BKAG01000030">
    <property type="protein sequence ID" value="GEP44437.1"/>
    <property type="molecule type" value="Genomic_DNA"/>
</dbReference>
<proteinExistence type="predicted"/>
<gene>
    <name evidence="2" type="ORF">BGE01nite_37280</name>
</gene>
<accession>A0A512MCI5</accession>
<evidence type="ECO:0000313" key="3">
    <source>
        <dbReference type="Proteomes" id="UP000321577"/>
    </source>
</evidence>
<dbReference type="AlphaFoldDB" id="A0A512MCI5"/>
<evidence type="ECO:0008006" key="4">
    <source>
        <dbReference type="Google" id="ProtNLM"/>
    </source>
</evidence>
<sequence length="117" mass="12949">MNSRNKLYTAIFASFLLFCCASVAQARPPRGVVITGVVKSVDHQTRTISFAPEGGPVRRLTYATRARFWHGESESLPDHLKAGMRVQVRVHNPLVGADYVTQVVLISQEPIAERTSL</sequence>
<name>A0A512MCI5_9BACT</name>
<evidence type="ECO:0000256" key="1">
    <source>
        <dbReference type="SAM" id="SignalP"/>
    </source>
</evidence>
<keyword evidence="1" id="KW-0732">Signal</keyword>
<keyword evidence="3" id="KW-1185">Reference proteome</keyword>
<reference evidence="2 3" key="1">
    <citation type="submission" date="2019-07" db="EMBL/GenBank/DDBJ databases">
        <title>Whole genome shotgun sequence of Brevifollis gellanilyticus NBRC 108608.</title>
        <authorList>
            <person name="Hosoyama A."/>
            <person name="Uohara A."/>
            <person name="Ohji S."/>
            <person name="Ichikawa N."/>
        </authorList>
    </citation>
    <scope>NUCLEOTIDE SEQUENCE [LARGE SCALE GENOMIC DNA]</scope>
    <source>
        <strain evidence="2 3">NBRC 108608</strain>
    </source>
</reference>
<organism evidence="2 3">
    <name type="scientific">Brevifollis gellanilyticus</name>
    <dbReference type="NCBI Taxonomy" id="748831"/>
    <lineage>
        <taxon>Bacteria</taxon>
        <taxon>Pseudomonadati</taxon>
        <taxon>Verrucomicrobiota</taxon>
        <taxon>Verrucomicrobiia</taxon>
        <taxon>Verrucomicrobiales</taxon>
        <taxon>Verrucomicrobiaceae</taxon>
    </lineage>
</organism>
<dbReference type="Proteomes" id="UP000321577">
    <property type="component" value="Unassembled WGS sequence"/>
</dbReference>
<evidence type="ECO:0000313" key="2">
    <source>
        <dbReference type="EMBL" id="GEP44437.1"/>
    </source>
</evidence>
<comment type="caution">
    <text evidence="2">The sequence shown here is derived from an EMBL/GenBank/DDBJ whole genome shotgun (WGS) entry which is preliminary data.</text>
</comment>
<feature type="chain" id="PRO_5021984210" description="DUF5666 domain-containing protein" evidence="1">
    <location>
        <begin position="27"/>
        <end position="117"/>
    </location>
</feature>
<feature type="signal peptide" evidence="1">
    <location>
        <begin position="1"/>
        <end position="26"/>
    </location>
</feature>
<protein>
    <recommendedName>
        <fullName evidence="4">DUF5666 domain-containing protein</fullName>
    </recommendedName>
</protein>